<gene>
    <name evidence="1" type="ordered locus">Turpa_0052</name>
</gene>
<evidence type="ECO:0000313" key="2">
    <source>
        <dbReference type="Proteomes" id="UP000006048"/>
    </source>
</evidence>
<organism evidence="1 2">
    <name type="scientific">Turneriella parva (strain ATCC BAA-1111 / DSM 21527 / NCTC 11395 / H)</name>
    <name type="common">Leptospira parva</name>
    <dbReference type="NCBI Taxonomy" id="869212"/>
    <lineage>
        <taxon>Bacteria</taxon>
        <taxon>Pseudomonadati</taxon>
        <taxon>Spirochaetota</taxon>
        <taxon>Spirochaetia</taxon>
        <taxon>Leptospirales</taxon>
        <taxon>Leptospiraceae</taxon>
        <taxon>Turneriella</taxon>
    </lineage>
</organism>
<accession>I4B0A8</accession>
<proteinExistence type="predicted"/>
<dbReference type="EMBL" id="CP002959">
    <property type="protein sequence ID" value="AFM10715.1"/>
    <property type="molecule type" value="Genomic_DNA"/>
</dbReference>
<dbReference type="KEGG" id="tpx:Turpa_0052"/>
<dbReference type="HOGENOM" id="CLU_1093910_0_0_12"/>
<dbReference type="Proteomes" id="UP000006048">
    <property type="component" value="Chromosome"/>
</dbReference>
<dbReference type="STRING" id="869212.Turpa_0052"/>
<evidence type="ECO:0000313" key="1">
    <source>
        <dbReference type="EMBL" id="AFM10715.1"/>
    </source>
</evidence>
<dbReference type="AlphaFoldDB" id="I4B0A8"/>
<keyword evidence="2" id="KW-1185">Reference proteome</keyword>
<name>I4B0A8_TURPD</name>
<reference evidence="1 2" key="1">
    <citation type="submission" date="2012-06" db="EMBL/GenBank/DDBJ databases">
        <title>The complete chromosome of genome of Turneriella parva DSM 21527.</title>
        <authorList>
            <consortium name="US DOE Joint Genome Institute (JGI-PGF)"/>
            <person name="Lucas S."/>
            <person name="Han J."/>
            <person name="Lapidus A."/>
            <person name="Bruce D."/>
            <person name="Goodwin L."/>
            <person name="Pitluck S."/>
            <person name="Peters L."/>
            <person name="Kyrpides N."/>
            <person name="Mavromatis K."/>
            <person name="Ivanova N."/>
            <person name="Mikhailova N."/>
            <person name="Chertkov O."/>
            <person name="Detter J.C."/>
            <person name="Tapia R."/>
            <person name="Han C."/>
            <person name="Land M."/>
            <person name="Hauser L."/>
            <person name="Markowitz V."/>
            <person name="Cheng J.-F."/>
            <person name="Hugenholtz P."/>
            <person name="Woyke T."/>
            <person name="Wu D."/>
            <person name="Gronow S."/>
            <person name="Wellnitz S."/>
            <person name="Brambilla E."/>
            <person name="Klenk H.-P."/>
            <person name="Eisen J.A."/>
        </authorList>
    </citation>
    <scope>NUCLEOTIDE SEQUENCE [LARGE SCALE GENOMIC DNA]</scope>
    <source>
        <strain evidence="2">ATCC BAA-1111 / DSM 21527 / NCTC 11395 / H</strain>
    </source>
</reference>
<sequence>MGRAETGGATDAQLDVAKQVLDAYQHVAGRQLNAFTHLLDKSRALAGELEAKHIRIVEQASALIARYRQTELSEINLLRSLPLYLDENSLSDIFAQILKESPTYAAGRNILITWLFSLNVPEAHVIANELAKPDVRYRVHREFDLGYTIPDIAIVGDTFVIFIENKLRFGLETFTDDHQTNRQARALREYAERHGIEKTVAILLSPDRSVPINKVFVSATYSSLVQIILPEIEKTGDSLLSSSAQAIFNLYDFS</sequence>
<protein>
    <submittedName>
        <fullName evidence="1">Uncharacterized protein</fullName>
    </submittedName>
</protein>